<reference evidence="3 4" key="1">
    <citation type="submission" date="2018-03" db="EMBL/GenBank/DDBJ databases">
        <title>Genomic Encyclopedia of Archaeal and Bacterial Type Strains, Phase II (KMG-II): from individual species to whole genera.</title>
        <authorList>
            <person name="Goeker M."/>
        </authorList>
    </citation>
    <scope>NUCLEOTIDE SEQUENCE [LARGE SCALE GENOMIC DNA]</scope>
    <source>
        <strain evidence="3 4">DSM 28354</strain>
    </source>
</reference>
<evidence type="ECO:0000313" key="4">
    <source>
        <dbReference type="Proteomes" id="UP000238375"/>
    </source>
</evidence>
<gene>
    <name evidence="3" type="ORF">CLV58_14111</name>
</gene>
<dbReference type="Gene3D" id="2.40.160.60">
    <property type="entry name" value="Outer membrane protein transport protein (OMPP1/FadL/TodX)"/>
    <property type="match status" value="1"/>
</dbReference>
<name>A0A2T0RQV8_9BACT</name>
<organism evidence="3 4">
    <name type="scientific">Spirosoma oryzae</name>
    <dbReference type="NCBI Taxonomy" id="1469603"/>
    <lineage>
        <taxon>Bacteria</taxon>
        <taxon>Pseudomonadati</taxon>
        <taxon>Bacteroidota</taxon>
        <taxon>Cytophagia</taxon>
        <taxon>Cytophagales</taxon>
        <taxon>Cytophagaceae</taxon>
        <taxon>Spirosoma</taxon>
    </lineage>
</organism>
<feature type="signal peptide" evidence="1">
    <location>
        <begin position="1"/>
        <end position="25"/>
    </location>
</feature>
<comment type="caution">
    <text evidence="3">The sequence shown here is derived from an EMBL/GenBank/DDBJ whole genome shotgun (WGS) entry which is preliminary data.</text>
</comment>
<dbReference type="InterPro" id="IPR045741">
    <property type="entry name" value="PorV"/>
</dbReference>
<feature type="chain" id="PRO_5015562182" description="Type IX secretion system protein PorV domain-containing protein" evidence="1">
    <location>
        <begin position="26"/>
        <end position="410"/>
    </location>
</feature>
<dbReference type="EMBL" id="PVTE01000041">
    <property type="protein sequence ID" value="PRY23490.1"/>
    <property type="molecule type" value="Genomic_DNA"/>
</dbReference>
<dbReference type="RefSeq" id="WP_106140810.1">
    <property type="nucleotide sequence ID" value="NZ_PVTE01000041.1"/>
</dbReference>
<keyword evidence="1" id="KW-0732">Signal</keyword>
<keyword evidence="4" id="KW-1185">Reference proteome</keyword>
<dbReference type="Pfam" id="PF19572">
    <property type="entry name" value="PorV"/>
    <property type="match status" value="1"/>
</dbReference>
<dbReference type="NCBIfam" id="NF033709">
    <property type="entry name" value="PorV_fam"/>
    <property type="match status" value="1"/>
</dbReference>
<evidence type="ECO:0000313" key="3">
    <source>
        <dbReference type="EMBL" id="PRY23490.1"/>
    </source>
</evidence>
<dbReference type="AlphaFoldDB" id="A0A2T0RQV8"/>
<sequence length="410" mass="44262">MTTRTITTALSTLLLGLSLGSQVFAQSTTPASNPVNPGRIPESSFPGLLINPDLRSAAMGDGGMGLRPIGDASALYLNPARLLEQPYRSGVSLTYTPWLRAIIDGQAIMYGSFYRQLNKREGIGLQLTYFDMGTAKLTDGQGYSMGEQRFGDFYGSASYARRLSRLNSLAVSVQYIHSNLGTALAGYSAANSFNSSVSFFHRAKDTTARTQVSYGLGLFNIGAKVRYGNVKALNYQPTNFRAGLALNQYLSDKGDHQLTLSLDAMKMLVPTPPIRSTTGTVLSGNDPATTTALGALFSSWADAPNGVSEEIKEVMWGLGAEYRYQQFLAARVGYFHESLMKGGRRNLTLGLGIQLKQRLGLDVAYLVPMGATTTGLANTWRLGLRLKLGKTSQPINDTDEEVEASQAGEN</sequence>
<protein>
    <recommendedName>
        <fullName evidence="2">Type IX secretion system protein PorV domain-containing protein</fullName>
    </recommendedName>
</protein>
<dbReference type="Proteomes" id="UP000238375">
    <property type="component" value="Unassembled WGS sequence"/>
</dbReference>
<feature type="domain" description="Type IX secretion system protein PorV" evidence="2">
    <location>
        <begin position="43"/>
        <end position="273"/>
    </location>
</feature>
<dbReference type="OrthoDB" id="9758448at2"/>
<dbReference type="InterPro" id="IPR047799">
    <property type="entry name" value="T9SS_OM_PorV"/>
</dbReference>
<evidence type="ECO:0000256" key="1">
    <source>
        <dbReference type="SAM" id="SignalP"/>
    </source>
</evidence>
<proteinExistence type="predicted"/>
<evidence type="ECO:0000259" key="2">
    <source>
        <dbReference type="Pfam" id="PF19572"/>
    </source>
</evidence>
<accession>A0A2T0RQV8</accession>
<dbReference type="NCBIfam" id="NF033710">
    <property type="entry name" value="T9SS_OM_PorV"/>
    <property type="match status" value="1"/>
</dbReference>